<evidence type="ECO:0000256" key="4">
    <source>
        <dbReference type="ARBA" id="ARBA00006351"/>
    </source>
</evidence>
<dbReference type="GO" id="GO:0018279">
    <property type="term" value="P:protein N-linked glycosylation via asparagine"/>
    <property type="evidence" value="ECO:0007669"/>
    <property type="project" value="TreeGrafter"/>
</dbReference>
<keyword evidence="5 15" id="KW-0808">Transferase</keyword>
<dbReference type="Pfam" id="PF06427">
    <property type="entry name" value="UDP-g_GGTase"/>
    <property type="match status" value="1"/>
</dbReference>
<dbReference type="PANTHER" id="PTHR11226:SF0">
    <property type="entry name" value="UDP-GLUCOSE:GLYCOPROTEIN GLUCOSYLTRANSFERASE"/>
    <property type="match status" value="1"/>
</dbReference>
<evidence type="ECO:0000313" key="15">
    <source>
        <dbReference type="EMBL" id="OBZ87008.1"/>
    </source>
</evidence>
<dbReference type="Pfam" id="PF18401">
    <property type="entry name" value="Thioredoxin_13"/>
    <property type="match status" value="1"/>
</dbReference>
<organism evidence="15 16">
    <name type="scientific">Choanephora cucurbitarum</name>
    <dbReference type="NCBI Taxonomy" id="101091"/>
    <lineage>
        <taxon>Eukaryota</taxon>
        <taxon>Fungi</taxon>
        <taxon>Fungi incertae sedis</taxon>
        <taxon>Mucoromycota</taxon>
        <taxon>Mucoromycotina</taxon>
        <taxon>Mucoromycetes</taxon>
        <taxon>Mucorales</taxon>
        <taxon>Mucorineae</taxon>
        <taxon>Choanephoraceae</taxon>
        <taxon>Choanephoroideae</taxon>
        <taxon>Choanephora</taxon>
    </lineage>
</organism>
<reference evidence="15 16" key="1">
    <citation type="submission" date="2016-03" db="EMBL/GenBank/DDBJ databases">
        <title>Choanephora cucurbitarum.</title>
        <authorList>
            <person name="Min B."/>
            <person name="Park H."/>
            <person name="Park J.-H."/>
            <person name="Shin H.-D."/>
            <person name="Choi I.-G."/>
        </authorList>
    </citation>
    <scope>NUCLEOTIDE SEQUENCE [LARGE SCALE GENOMIC DNA]</scope>
    <source>
        <strain evidence="15 16">KUS-F28377</strain>
    </source>
</reference>
<feature type="domain" description="UGGT thioredoxin-like" evidence="12">
    <location>
        <begin position="412"/>
        <end position="669"/>
    </location>
</feature>
<feature type="domain" description="UGGT thioredoxin-like" evidence="10">
    <location>
        <begin position="40"/>
        <end position="218"/>
    </location>
</feature>
<evidence type="ECO:0000256" key="3">
    <source>
        <dbReference type="ARBA" id="ARBA00004922"/>
    </source>
</evidence>
<dbReference type="GO" id="GO:0003980">
    <property type="term" value="F:UDP-glucose:glycoprotein glucosyltransferase activity"/>
    <property type="evidence" value="ECO:0007669"/>
    <property type="project" value="EnsemblFungi"/>
</dbReference>
<comment type="caution">
    <text evidence="15">The sequence shown here is derived from an EMBL/GenBank/DDBJ whole genome shotgun (WGS) entry which is preliminary data.</text>
</comment>
<dbReference type="UniPathway" id="UPA00378"/>
<evidence type="ECO:0000256" key="9">
    <source>
        <dbReference type="SAM" id="SignalP"/>
    </source>
</evidence>
<dbReference type="InterPro" id="IPR040692">
    <property type="entry name" value="UGGT_TRXL_3"/>
</dbReference>
<dbReference type="Proteomes" id="UP000093000">
    <property type="component" value="Unassembled WGS sequence"/>
</dbReference>
<feature type="signal peptide" evidence="9">
    <location>
        <begin position="1"/>
        <end position="24"/>
    </location>
</feature>
<keyword evidence="7" id="KW-0256">Endoplasmic reticulum</keyword>
<evidence type="ECO:0000256" key="1">
    <source>
        <dbReference type="ARBA" id="ARBA00001913"/>
    </source>
</evidence>
<comment type="similarity">
    <text evidence="4">Belongs to the glycosyltransferase 8 family.</text>
</comment>
<protein>
    <submittedName>
        <fullName evidence="15">UDP-glucose:glycoprotein glucosyltransferase</fullName>
    </submittedName>
</protein>
<accession>A0A1C7ND93</accession>
<dbReference type="EMBL" id="LUGH01000253">
    <property type="protein sequence ID" value="OBZ87008.1"/>
    <property type="molecule type" value="Genomic_DNA"/>
</dbReference>
<comment type="cofactor">
    <cofactor evidence="1">
        <name>Ca(2+)</name>
        <dbReference type="ChEBI" id="CHEBI:29108"/>
    </cofactor>
</comment>
<feature type="domain" description="UDP-glucose:glycoprotein glucosyltransferase thioredoxin-like" evidence="13">
    <location>
        <begin position="682"/>
        <end position="902"/>
    </location>
</feature>
<keyword evidence="8" id="KW-0325">Glycoprotein</keyword>
<keyword evidence="6 9" id="KW-0732">Signal</keyword>
<dbReference type="OrthoDB" id="27683at2759"/>
<dbReference type="STRING" id="101091.A0A1C7ND93"/>
<dbReference type="FunFam" id="3.90.550.10:FF:000065">
    <property type="entry name" value="UDP-glucose:glycoprotein glucosyltransferase, putative"/>
    <property type="match status" value="1"/>
</dbReference>
<evidence type="ECO:0000256" key="7">
    <source>
        <dbReference type="ARBA" id="ARBA00022824"/>
    </source>
</evidence>
<dbReference type="InParanoid" id="A0A1C7ND93"/>
<proteinExistence type="inferred from homology"/>
<evidence type="ECO:0000259" key="14">
    <source>
        <dbReference type="Pfam" id="PF18404"/>
    </source>
</evidence>
<dbReference type="InterPro" id="IPR009448">
    <property type="entry name" value="UDP-g_GGtrans"/>
</dbReference>
<dbReference type="PANTHER" id="PTHR11226">
    <property type="entry name" value="UDP-GLUCOSE GLYCOPROTEIN:GLUCOSYLTRANSFERASE"/>
    <property type="match status" value="1"/>
</dbReference>
<evidence type="ECO:0000256" key="5">
    <source>
        <dbReference type="ARBA" id="ARBA00022679"/>
    </source>
</evidence>
<gene>
    <name evidence="15" type="primary">gpt1</name>
    <name evidence="15" type="ORF">A0J61_04932</name>
</gene>
<dbReference type="Pfam" id="PF18404">
    <property type="entry name" value="Glyco_transf_24"/>
    <property type="match status" value="1"/>
</dbReference>
<dbReference type="Pfam" id="PF18400">
    <property type="entry name" value="Thioredoxin_12"/>
    <property type="match status" value="1"/>
</dbReference>
<evidence type="ECO:0000259" key="10">
    <source>
        <dbReference type="Pfam" id="PF18400"/>
    </source>
</evidence>
<evidence type="ECO:0000256" key="6">
    <source>
        <dbReference type="ARBA" id="ARBA00022729"/>
    </source>
</evidence>
<dbReference type="CDD" id="cd06432">
    <property type="entry name" value="GT8_HUGT1_C_like"/>
    <property type="match status" value="1"/>
</dbReference>
<dbReference type="InterPro" id="IPR040525">
    <property type="entry name" value="UGGT_TRXL_4"/>
</dbReference>
<dbReference type="GO" id="GO:0036503">
    <property type="term" value="P:ERAD pathway"/>
    <property type="evidence" value="ECO:0007669"/>
    <property type="project" value="TreeGrafter"/>
</dbReference>
<dbReference type="Pfam" id="PF18402">
    <property type="entry name" value="Thioredoxin_14"/>
    <property type="match status" value="1"/>
</dbReference>
<feature type="domain" description="UGGT thioredoxin-like" evidence="11">
    <location>
        <begin position="273"/>
        <end position="402"/>
    </location>
</feature>
<sequence>MMPRITKAILGLAVATLCSLQTNAQSSTTVDLTMVAPWKAPNFIIEIAETLATQNETAYLDLLPHFMDLEKSSSLTTAQIYNKAVEAIASLGVDTTQFFKASLAIHEAAPRIEAYYQHYRERIVPTLKQAYQDTCGTWILFDQQQFCQLEQFRSSYTENTGKPVELFPFDHQVHATQQSPTVVLYTDRFSTHFDIMYQYLHQANIPFVIRYKPSSEDTSPLYLTGYGVELALKKTDYLVIDDRSEEAHSSGLKDKVSSMGKKIGQALFQTDKKAKMEPLTAAEIQSLGLKAAQFVATSTDPFQTLTQLAQDFPRYAKSISQVHLKPELEQEIQENQQSLLRAGLNAVWLNGRGLEFNQIDPFYLLRAIRSERALIRSFEQMGLTPKQAIHILSHPSFTAAERAPSVGNSDVYDVRDTQDDRFVVWWNDLEKDKRYSEWTDDMEEFLRPSYPGQLHPIKKNIFNIVMVEDLANVESLARVAHEVQAMIKRLVPLRFGVVSLVKEDSSISTVMAKLLNYLNEEYGKSNGMKFLTMTLEKLNGEGKSHPDLKDIQTIFDAVVSHAGKPKSQIKHSLDQALETQSAFAQSTRNFLNRMSIQTVDMNHNVMFVNGKLMEYNEERNWVQLLMTPLNEIQRAVQHLVYSGRFTDGLDFYDFALSQPTVVRQRNSYITPSHTHPLQMQHFEPPADIKYISQAEAPVANLWIFADLDTIGGLKLVSEALSSTDLIAKTRIALIHNPTVQTIGEDEVRIAVVDENQEPLFSDVLGSLLFSESEPSFSQIKEMIDLAIENYAEQESTGNTKVEAIIPGSPIIGMEAKMMSKRWRDLNEELQQQGLQKEFFGLVLNGRVIGPFDDNVVFDRDHFSTLFHLEYTKRISPVAQAISESGYSLKATPDMLSQIATLVEADKSSAANQPSSLENDEPVYRHRIYNMIRGVQHSRLVVGDRDSSFLEIGVIIDPLSEDTQRWAPILQTLSEMEGVSVVIHLNPTTALEELPIKRFYRYVFDKEPHFDPENGRQTIPTAYFADLPMDALYTLGVETNNAWHVTVREANADLDNIMLSTATSGVSAVYELESILLEGHCLDANNKSPPRGLEFEISSDRAKKDTLVMANLGYFQLKALPGFWHFGLRQGRSSDIYSIQDVGTEGRWNWNGQPSDDNVVAITSFEGLTIMPLVRKNVGMEHEDVLGSSELGKAEDASTGIWSSLSNKLFGKKHQDVVDPSKPKQAEINIFSVASGKLYERFLSIMMASVMKHTQSTVKFWFIENFLSPEFKDFVPHMARQYGFEYEMVTYKWPSWLRGQKEKQRTIWGYKILFLDVLFPLSLDKVIFVDADQIVRTDLKELIDMDLKGAPYGYTPFCSDRTEMDGFRFWKDGYWKNHLRGKPYHISALYVVDLIRFRQMAAGDRLRAQYQQLSADPASLANLDQDLPNNMQHMVPIFSLPQEWLWCETWCSDESLKKAKTIDLCNNPFTKEPKLDRARRQVPEWETYDKEIDSLRQSIGSKTSQDQTVINADKNVHVKDEL</sequence>
<comment type="pathway">
    <text evidence="3">Protein modification; protein glycosylation.</text>
</comment>
<dbReference type="Gene3D" id="3.90.550.10">
    <property type="entry name" value="Spore Coat Polysaccharide Biosynthesis Protein SpsA, Chain A"/>
    <property type="match status" value="1"/>
</dbReference>
<dbReference type="GO" id="GO:0051787">
    <property type="term" value="F:misfolded protein binding"/>
    <property type="evidence" value="ECO:0007669"/>
    <property type="project" value="EnsemblFungi"/>
</dbReference>
<evidence type="ECO:0000256" key="2">
    <source>
        <dbReference type="ARBA" id="ARBA00004319"/>
    </source>
</evidence>
<dbReference type="InterPro" id="IPR029044">
    <property type="entry name" value="Nucleotide-diphossugar_trans"/>
</dbReference>
<evidence type="ECO:0000259" key="11">
    <source>
        <dbReference type="Pfam" id="PF18401"/>
    </source>
</evidence>
<dbReference type="GO" id="GO:0005788">
    <property type="term" value="C:endoplasmic reticulum lumen"/>
    <property type="evidence" value="ECO:0007669"/>
    <property type="project" value="UniProtKB-SubCell"/>
</dbReference>
<feature type="chain" id="PRO_5008889639" evidence="9">
    <location>
        <begin position="25"/>
        <end position="1521"/>
    </location>
</feature>
<dbReference type="InterPro" id="IPR040693">
    <property type="entry name" value="UGGT_TRXL_1"/>
</dbReference>
<evidence type="ECO:0000313" key="16">
    <source>
        <dbReference type="Proteomes" id="UP000093000"/>
    </source>
</evidence>
<evidence type="ECO:0000259" key="12">
    <source>
        <dbReference type="Pfam" id="PF18402"/>
    </source>
</evidence>
<dbReference type="Pfam" id="PF18403">
    <property type="entry name" value="Thioredoxin_15"/>
    <property type="match status" value="1"/>
</dbReference>
<evidence type="ECO:0000256" key="8">
    <source>
        <dbReference type="ARBA" id="ARBA00023180"/>
    </source>
</evidence>
<dbReference type="SUPFAM" id="SSF53448">
    <property type="entry name" value="Nucleotide-diphospho-sugar transferases"/>
    <property type="match status" value="1"/>
</dbReference>
<keyword evidence="16" id="KW-1185">Reference proteome</keyword>
<feature type="domain" description="Glucosyltransferase 24 catalytic" evidence="14">
    <location>
        <begin position="1227"/>
        <end position="1493"/>
    </location>
</feature>
<dbReference type="InterPro" id="IPR040497">
    <property type="entry name" value="Glyco_transf_24"/>
</dbReference>
<dbReference type="FunCoup" id="A0A1C7ND93">
    <property type="interactions" value="518"/>
</dbReference>
<dbReference type="GO" id="GO:0005537">
    <property type="term" value="F:D-mannose binding"/>
    <property type="evidence" value="ECO:0007669"/>
    <property type="project" value="EnsemblFungi"/>
</dbReference>
<dbReference type="GO" id="GO:0005509">
    <property type="term" value="F:calcium ion binding"/>
    <property type="evidence" value="ECO:0007669"/>
    <property type="project" value="EnsemblFungi"/>
</dbReference>
<comment type="subcellular location">
    <subcellularLocation>
        <location evidence="2">Endoplasmic reticulum lumen</location>
    </subcellularLocation>
</comment>
<dbReference type="GO" id="GO:0006491">
    <property type="term" value="P:N-glycan processing"/>
    <property type="evidence" value="ECO:0007669"/>
    <property type="project" value="EnsemblFungi"/>
</dbReference>
<dbReference type="GO" id="GO:0051082">
    <property type="term" value="F:unfolded protein binding"/>
    <property type="evidence" value="ECO:0007669"/>
    <property type="project" value="TreeGrafter"/>
</dbReference>
<evidence type="ECO:0000259" key="13">
    <source>
        <dbReference type="Pfam" id="PF18403"/>
    </source>
</evidence>
<dbReference type="InterPro" id="IPR040694">
    <property type="entry name" value="UGGT_TRXL_2"/>
</dbReference>
<name>A0A1C7ND93_9FUNG</name>